<sequence length="1284" mass="150153">MRDSLVRKVEKSMEDKLFKIRKMQKQFNKKQNQTRNEMQIEARNDLILKILFHMFHNANYQINTKFLEIFVLAEIYQKQYQALYILQSLKHKQNSAFNKKQYSYLNMLIFQKSRINDQQSKRELIDVDSTLFIDANFQEYKRLIYETTNLVEKFWQDLKKNDYQMRKIINVGKLIVDNFLMLKEIYECILEEKPDYREIVILGIQFNQCVLNFEIEAIQQANYLKNLDQKLKITKLNQYGQHQTNEIGMVIAAFRPHKKTKIILANKFISDLSGYEQKEIHKKELNMLIPQVIANVHETLIKNFIFNEQQAIDTKLKRVWIKTCEGHIEPVQVSINACISQKKGLLLVAFIDPIVQIKKKNFHCKVEDSYFLITDEEGFILCSSFNFANDFMGSNSYISDIKINIDDMFHNLKTFKEDDLRNGVKTQMIFTFASQFLPQSELNQKKVDVIITQGTHLLSEGVIIKEIIFSIERASEIKQIKHTIQDLDYEMGESETFAIDEDKIDPHFGYGSDSSASSNSNSLKSSELLQTKQIIDFQKIPQSILNVRRAIILFFMTLAATSFAMLAVSIVSNDQFKADQDQVQRSIYLVGQLANMRLTFRLLVQTNYIDEDIQSYSFHELQQMMQTYYYQIKLYAQYMSSDKYKDSSQLNYYMRQNALQLSEIQQDGKITTYNTTFTIGIQQYLTKIENFMDMDQQLFKERIGTFKLLPQMSNLTIYRQNVWFLIHNGNTEIRNFCLLLADLYMEEGQSKEANYNMTVLIISVSCIGVTLIISLIFIPVTFALDNDEKEIVSFWMIIRDETKEEVLNNISEFVKFFQSENMDKMNLRGVKPKTKEILDQSVIMARSLNQPKTRPSSLQVFNQNNNHMRSKLSQHRFEHNQRGSSGIIDQFDNDDEEIMNNNILKNKKQLAAVVNRIMMNNRGLQPLDEMMNDANDVSRSYQDSIPNTMNTIQKSSKLDLSVYASTLNDKTTYLNETIDDMVQQKSEQSGEDLQKQLDNLFFYEKTKKSLIILGFSTIIIGFYLGSYFICANIFSQSAESFGFQKVTSRRGPCLSTSFNVLIETFTENKTQILGYSNQRLDDYVRADCSGFESKYLDYVKQPPSQFSNIQNSLIRMDDMYACEMTFKDKTVIQNCQKFMNGILMSGTRSAIQSSYLFITHDLISFQARRAAIRDQQFLDSLEFNDVLYSYMKLVLDFLIPITDKIRLMIDDSITEYLNFKMQQYIIIFSVFIVFLMVSLIIALKVVIRILKRVVFRSRILIKIIPTSELKRINQTLKLSKKEKN</sequence>
<accession>A0A078AWD5</accession>
<dbReference type="NCBIfam" id="TIGR00229">
    <property type="entry name" value="sensory_box"/>
    <property type="match status" value="1"/>
</dbReference>
<keyword evidence="1" id="KW-0812">Transmembrane</keyword>
<feature type="transmembrane region" description="Helical" evidence="1">
    <location>
        <begin position="550"/>
        <end position="571"/>
    </location>
</feature>
<evidence type="ECO:0000313" key="3">
    <source>
        <dbReference type="Proteomes" id="UP000039865"/>
    </source>
</evidence>
<keyword evidence="1" id="KW-1133">Transmembrane helix</keyword>
<dbReference type="Proteomes" id="UP000039865">
    <property type="component" value="Unassembled WGS sequence"/>
</dbReference>
<protein>
    <submittedName>
        <fullName evidence="2">Pas domain s-box family protein</fullName>
    </submittedName>
</protein>
<feature type="transmembrane region" description="Helical" evidence="1">
    <location>
        <begin position="1224"/>
        <end position="1247"/>
    </location>
</feature>
<organism evidence="2 3">
    <name type="scientific">Stylonychia lemnae</name>
    <name type="common">Ciliate</name>
    <dbReference type="NCBI Taxonomy" id="5949"/>
    <lineage>
        <taxon>Eukaryota</taxon>
        <taxon>Sar</taxon>
        <taxon>Alveolata</taxon>
        <taxon>Ciliophora</taxon>
        <taxon>Intramacronucleata</taxon>
        <taxon>Spirotrichea</taxon>
        <taxon>Stichotrichia</taxon>
        <taxon>Sporadotrichida</taxon>
        <taxon>Oxytrichidae</taxon>
        <taxon>Stylonychinae</taxon>
        <taxon>Stylonychia</taxon>
    </lineage>
</organism>
<keyword evidence="1" id="KW-0472">Membrane</keyword>
<dbReference type="InterPro" id="IPR000014">
    <property type="entry name" value="PAS"/>
</dbReference>
<feature type="transmembrane region" description="Helical" evidence="1">
    <location>
        <begin position="759"/>
        <end position="784"/>
    </location>
</feature>
<name>A0A078AWD5_STYLE</name>
<dbReference type="PANTHER" id="PTHR31600:SF2">
    <property type="entry name" value="GAMETE ENRICHED GENE 10 PROTEIN-RELATED"/>
    <property type="match status" value="1"/>
</dbReference>
<dbReference type="PANTHER" id="PTHR31600">
    <property type="entry name" value="TINY MACROCYSTS PROTEIN B-RELATED"/>
    <property type="match status" value="1"/>
</dbReference>
<keyword evidence="3" id="KW-1185">Reference proteome</keyword>
<dbReference type="Gene3D" id="3.30.450.20">
    <property type="entry name" value="PAS domain"/>
    <property type="match status" value="1"/>
</dbReference>
<evidence type="ECO:0000256" key="1">
    <source>
        <dbReference type="SAM" id="Phobius"/>
    </source>
</evidence>
<feature type="transmembrane region" description="Helical" evidence="1">
    <location>
        <begin position="1010"/>
        <end position="1029"/>
    </location>
</feature>
<gene>
    <name evidence="2" type="primary">Contig18705.g19870</name>
    <name evidence="2" type="ORF">STYLEM_14188</name>
</gene>
<dbReference type="InParanoid" id="A0A078AWD5"/>
<dbReference type="EMBL" id="CCKQ01013455">
    <property type="protein sequence ID" value="CDW85118.1"/>
    <property type="molecule type" value="Genomic_DNA"/>
</dbReference>
<dbReference type="InterPro" id="IPR052994">
    <property type="entry name" value="Tiny_macrocysts_regulators"/>
</dbReference>
<evidence type="ECO:0000313" key="2">
    <source>
        <dbReference type="EMBL" id="CDW85118.1"/>
    </source>
</evidence>
<reference evidence="2 3" key="1">
    <citation type="submission" date="2014-06" db="EMBL/GenBank/DDBJ databases">
        <authorList>
            <person name="Swart Estienne"/>
        </authorList>
    </citation>
    <scope>NUCLEOTIDE SEQUENCE [LARGE SCALE GENOMIC DNA]</scope>
    <source>
        <strain evidence="2 3">130c</strain>
    </source>
</reference>
<proteinExistence type="predicted"/>